<dbReference type="AlphaFoldDB" id="A0A916UV77"/>
<reference evidence="3" key="2">
    <citation type="submission" date="2020-09" db="EMBL/GenBank/DDBJ databases">
        <authorList>
            <person name="Sun Q."/>
            <person name="Zhou Y."/>
        </authorList>
    </citation>
    <scope>NUCLEOTIDE SEQUENCE</scope>
    <source>
        <strain evidence="3">CGMCC 1.12919</strain>
    </source>
</reference>
<proteinExistence type="predicted"/>
<dbReference type="Proteomes" id="UP000637002">
    <property type="component" value="Unassembled WGS sequence"/>
</dbReference>
<dbReference type="EMBL" id="BMGG01000011">
    <property type="protein sequence ID" value="GGC89497.1"/>
    <property type="molecule type" value="Genomic_DNA"/>
</dbReference>
<protein>
    <recommendedName>
        <fullName evidence="5">Zn-ribbon domain-containing OB-fold protein</fullName>
    </recommendedName>
</protein>
<reference evidence="3" key="1">
    <citation type="journal article" date="2014" name="Int. J. Syst. Evol. Microbiol.">
        <title>Complete genome sequence of Corynebacterium casei LMG S-19264T (=DSM 44701T), isolated from a smear-ripened cheese.</title>
        <authorList>
            <consortium name="US DOE Joint Genome Institute (JGI-PGF)"/>
            <person name="Walter F."/>
            <person name="Albersmeier A."/>
            <person name="Kalinowski J."/>
            <person name="Ruckert C."/>
        </authorList>
    </citation>
    <scope>NUCLEOTIDE SEQUENCE</scope>
    <source>
        <strain evidence="3">CGMCC 1.12919</strain>
    </source>
</reference>
<dbReference type="Pfam" id="PF12172">
    <property type="entry name" value="zf-ChsH2"/>
    <property type="match status" value="1"/>
</dbReference>
<keyword evidence="4" id="KW-1185">Reference proteome</keyword>
<evidence type="ECO:0000259" key="1">
    <source>
        <dbReference type="Pfam" id="PF01796"/>
    </source>
</evidence>
<evidence type="ECO:0000259" key="2">
    <source>
        <dbReference type="Pfam" id="PF12172"/>
    </source>
</evidence>
<sequence length="137" mass="14778">MTSAMPTIPPEPTPLSRPFWDACREHRLIMQACQDCGELTFYPAHMCPTCGGGHLKWQELSGRGRIHSVTTVYRPAAPVFAGSVPYVIALVEVAEGPIMMSNIVGPGALEAKIGDTVDVVFEDLAEVTLPRFKLPGG</sequence>
<dbReference type="InterPro" id="IPR022002">
    <property type="entry name" value="ChsH2_Znr"/>
</dbReference>
<dbReference type="PANTHER" id="PTHR34075">
    <property type="entry name" value="BLR3430 PROTEIN"/>
    <property type="match status" value="1"/>
</dbReference>
<accession>A0A916UV77</accession>
<dbReference type="RefSeq" id="WP_188612297.1">
    <property type="nucleotide sequence ID" value="NZ_BMGG01000011.1"/>
</dbReference>
<dbReference type="InterPro" id="IPR052513">
    <property type="entry name" value="Thioester_dehydratase-like"/>
</dbReference>
<dbReference type="Gene3D" id="6.10.30.10">
    <property type="match status" value="1"/>
</dbReference>
<evidence type="ECO:0000313" key="4">
    <source>
        <dbReference type="Proteomes" id="UP000637002"/>
    </source>
</evidence>
<gene>
    <name evidence="3" type="ORF">GCM10010994_54170</name>
</gene>
<dbReference type="PANTHER" id="PTHR34075:SF5">
    <property type="entry name" value="BLR3430 PROTEIN"/>
    <property type="match status" value="1"/>
</dbReference>
<dbReference type="InterPro" id="IPR002878">
    <property type="entry name" value="ChsH2_C"/>
</dbReference>
<evidence type="ECO:0000313" key="3">
    <source>
        <dbReference type="EMBL" id="GGC89497.1"/>
    </source>
</evidence>
<dbReference type="InterPro" id="IPR012340">
    <property type="entry name" value="NA-bd_OB-fold"/>
</dbReference>
<dbReference type="SUPFAM" id="SSF50249">
    <property type="entry name" value="Nucleic acid-binding proteins"/>
    <property type="match status" value="1"/>
</dbReference>
<evidence type="ECO:0008006" key="5">
    <source>
        <dbReference type="Google" id="ProtNLM"/>
    </source>
</evidence>
<feature type="domain" description="ChsH2 C-terminal OB-fold" evidence="1">
    <location>
        <begin position="57"/>
        <end position="122"/>
    </location>
</feature>
<feature type="domain" description="ChsH2 rubredoxin-like zinc ribbon" evidence="2">
    <location>
        <begin position="20"/>
        <end position="53"/>
    </location>
</feature>
<organism evidence="3 4">
    <name type="scientific">Chelatococcus reniformis</name>
    <dbReference type="NCBI Taxonomy" id="1494448"/>
    <lineage>
        <taxon>Bacteria</taxon>
        <taxon>Pseudomonadati</taxon>
        <taxon>Pseudomonadota</taxon>
        <taxon>Alphaproteobacteria</taxon>
        <taxon>Hyphomicrobiales</taxon>
        <taxon>Chelatococcaceae</taxon>
        <taxon>Chelatococcus</taxon>
    </lineage>
</organism>
<dbReference type="Pfam" id="PF01796">
    <property type="entry name" value="OB_ChsH2_C"/>
    <property type="match status" value="1"/>
</dbReference>
<name>A0A916UV77_9HYPH</name>
<comment type="caution">
    <text evidence="3">The sequence shown here is derived from an EMBL/GenBank/DDBJ whole genome shotgun (WGS) entry which is preliminary data.</text>
</comment>